<comment type="caution">
    <text evidence="7">The sequence shown here is derived from an EMBL/GenBank/DDBJ whole genome shotgun (WGS) entry which is preliminary data.</text>
</comment>
<gene>
    <name evidence="7" type="ORF">ENP34_12200</name>
</gene>
<keyword evidence="4 7" id="KW-0067">ATP-binding</keyword>
<dbReference type="EMBL" id="DSIY01000281">
    <property type="protein sequence ID" value="HEG92175.1"/>
    <property type="molecule type" value="Genomic_DNA"/>
</dbReference>
<feature type="region of interest" description="Disordered" evidence="5">
    <location>
        <begin position="1"/>
        <end position="27"/>
    </location>
</feature>
<evidence type="ECO:0000313" key="7">
    <source>
        <dbReference type="EMBL" id="HEG92175.1"/>
    </source>
</evidence>
<dbReference type="PANTHER" id="PTHR43335:SF4">
    <property type="entry name" value="ABC TRANSPORTER, ATP-BINDING PROTEIN"/>
    <property type="match status" value="1"/>
</dbReference>
<evidence type="ECO:0000256" key="1">
    <source>
        <dbReference type="ARBA" id="ARBA00005417"/>
    </source>
</evidence>
<evidence type="ECO:0000256" key="2">
    <source>
        <dbReference type="ARBA" id="ARBA00022448"/>
    </source>
</evidence>
<dbReference type="InterPro" id="IPR027417">
    <property type="entry name" value="P-loop_NTPase"/>
</dbReference>
<evidence type="ECO:0000256" key="5">
    <source>
        <dbReference type="SAM" id="MobiDB-lite"/>
    </source>
</evidence>
<dbReference type="Gene3D" id="3.40.50.300">
    <property type="entry name" value="P-loop containing nucleotide triphosphate hydrolases"/>
    <property type="match status" value="1"/>
</dbReference>
<protein>
    <submittedName>
        <fullName evidence="7">ABC transporter ATP-binding protein</fullName>
    </submittedName>
</protein>
<dbReference type="PROSITE" id="PS50893">
    <property type="entry name" value="ABC_TRANSPORTER_2"/>
    <property type="match status" value="1"/>
</dbReference>
<keyword evidence="2" id="KW-0813">Transport</keyword>
<dbReference type="InterPro" id="IPR017871">
    <property type="entry name" value="ABC_transporter-like_CS"/>
</dbReference>
<dbReference type="Pfam" id="PF00005">
    <property type="entry name" value="ABC_tran"/>
    <property type="match status" value="1"/>
</dbReference>
<reference evidence="7" key="1">
    <citation type="journal article" date="2020" name="mSystems">
        <title>Genome- and Community-Level Interaction Insights into Carbon Utilization and Element Cycling Functions of Hydrothermarchaeota in Hydrothermal Sediment.</title>
        <authorList>
            <person name="Zhou Z."/>
            <person name="Liu Y."/>
            <person name="Xu W."/>
            <person name="Pan J."/>
            <person name="Luo Z.H."/>
            <person name="Li M."/>
        </authorList>
    </citation>
    <scope>NUCLEOTIDE SEQUENCE [LARGE SCALE GENOMIC DNA]</scope>
    <source>
        <strain evidence="7">SpSt-210</strain>
    </source>
</reference>
<accession>A0A831TBU9</accession>
<dbReference type="AlphaFoldDB" id="A0A831TBU9"/>
<dbReference type="PROSITE" id="PS00211">
    <property type="entry name" value="ABC_TRANSPORTER_1"/>
    <property type="match status" value="1"/>
</dbReference>
<comment type="similarity">
    <text evidence="1">Belongs to the ABC transporter superfamily.</text>
</comment>
<name>A0A831TBU9_9BACT</name>
<feature type="domain" description="ABC transporter" evidence="6">
    <location>
        <begin position="40"/>
        <end position="266"/>
    </location>
</feature>
<dbReference type="GO" id="GO:0016887">
    <property type="term" value="F:ATP hydrolysis activity"/>
    <property type="evidence" value="ECO:0007669"/>
    <property type="project" value="InterPro"/>
</dbReference>
<evidence type="ECO:0000256" key="3">
    <source>
        <dbReference type="ARBA" id="ARBA00022741"/>
    </source>
</evidence>
<evidence type="ECO:0000259" key="6">
    <source>
        <dbReference type="PROSITE" id="PS50893"/>
    </source>
</evidence>
<sequence>MGFTTTAAARSRQRPSHCSGTCSPRRSRRGCWVGAVDAAVEVEKLTKRYGDKRAVDAADFALYPGQLVGLLGPNGAGKTTTLGMLSGLIQPSSGTIRLFGQPLERRNGDLLRRVGLMPEVAAFYPYLSGRDNLRVMAATYGVDARQIDGLIEQVGLTENAHRPFKTYSQGMRQLLSLANALLGDPDLLLLDEPTNGLDPHGQQRVHNLLRKLAARGKAILLSSHLLRDVEEICERVIIINRGRIVADGRLDDLLRASARILLRTTDDERALTLLSAADRPGWIGNIAVEDGRLVLQAPPEQAGELSAFLARHDIYPVELMPQRESLRSLFAEVTGETTDGRPGA</sequence>
<dbReference type="SMART" id="SM00382">
    <property type="entry name" value="AAA"/>
    <property type="match status" value="1"/>
</dbReference>
<dbReference type="PANTHER" id="PTHR43335">
    <property type="entry name" value="ABC TRANSPORTER, ATP-BINDING PROTEIN"/>
    <property type="match status" value="1"/>
</dbReference>
<dbReference type="SUPFAM" id="SSF52540">
    <property type="entry name" value="P-loop containing nucleoside triphosphate hydrolases"/>
    <property type="match status" value="1"/>
</dbReference>
<dbReference type="InterPro" id="IPR003593">
    <property type="entry name" value="AAA+_ATPase"/>
</dbReference>
<proteinExistence type="inferred from homology"/>
<organism evidence="7">
    <name type="scientific">Thermorudis peleae</name>
    <dbReference type="NCBI Taxonomy" id="1382356"/>
    <lineage>
        <taxon>Bacteria</taxon>
        <taxon>Pseudomonadati</taxon>
        <taxon>Thermomicrobiota</taxon>
        <taxon>Thermomicrobia</taxon>
        <taxon>Thermomicrobia incertae sedis</taxon>
        <taxon>Thermorudis</taxon>
    </lineage>
</organism>
<dbReference type="GO" id="GO:0005524">
    <property type="term" value="F:ATP binding"/>
    <property type="evidence" value="ECO:0007669"/>
    <property type="project" value="UniProtKB-KW"/>
</dbReference>
<dbReference type="InterPro" id="IPR003439">
    <property type="entry name" value="ABC_transporter-like_ATP-bd"/>
</dbReference>
<evidence type="ECO:0000256" key="4">
    <source>
        <dbReference type="ARBA" id="ARBA00022840"/>
    </source>
</evidence>
<keyword evidence="3" id="KW-0547">Nucleotide-binding</keyword>